<feature type="domain" description="Glycosyltransferase 2-like" evidence="1">
    <location>
        <begin position="10"/>
        <end position="167"/>
    </location>
</feature>
<organism evidence="2 3">
    <name type="scientific">Dictyobacter vulcani</name>
    <dbReference type="NCBI Taxonomy" id="2607529"/>
    <lineage>
        <taxon>Bacteria</taxon>
        <taxon>Bacillati</taxon>
        <taxon>Chloroflexota</taxon>
        <taxon>Ktedonobacteria</taxon>
        <taxon>Ktedonobacterales</taxon>
        <taxon>Dictyobacteraceae</taxon>
        <taxon>Dictyobacter</taxon>
    </lineage>
</organism>
<dbReference type="AlphaFoldDB" id="A0A5J4KLF8"/>
<sequence>MYMRQDAIALVIPAWNEAEALRQLLPEIPEKLVQWVIVVDNKSTDETASVAAAAGAVVVREEQRGYGRACWRGFQAARELGAEIVVFIDGDGSDNPVDLPAMVAPILANEADFVIGSRVGKQAEAGAVPPQARLGNWLISRMVSQIYHVHVHDIGSFRAVRIQVLESLQMQEMTFGWPVEMLVKMARGRYRILEIPLHYRRRSHGHSKVSGTITGSVRAAYAMLSTMARYARKKDLKYV</sequence>
<dbReference type="Proteomes" id="UP000326912">
    <property type="component" value="Unassembled WGS sequence"/>
</dbReference>
<keyword evidence="3" id="KW-1185">Reference proteome</keyword>
<dbReference type="InterPro" id="IPR029044">
    <property type="entry name" value="Nucleotide-diphossugar_trans"/>
</dbReference>
<dbReference type="InterPro" id="IPR001173">
    <property type="entry name" value="Glyco_trans_2-like"/>
</dbReference>
<keyword evidence="2" id="KW-0378">Hydrolase</keyword>
<evidence type="ECO:0000259" key="1">
    <source>
        <dbReference type="Pfam" id="PF00535"/>
    </source>
</evidence>
<dbReference type="PANTHER" id="PTHR48090:SF7">
    <property type="entry name" value="RFBJ PROTEIN"/>
    <property type="match status" value="1"/>
</dbReference>
<evidence type="ECO:0000313" key="2">
    <source>
        <dbReference type="EMBL" id="GER88613.1"/>
    </source>
</evidence>
<dbReference type="InterPro" id="IPR050256">
    <property type="entry name" value="Glycosyltransferase_2"/>
</dbReference>
<name>A0A5J4KLF8_9CHLR</name>
<protein>
    <submittedName>
        <fullName evidence="2">Glycosyl hydrolase</fullName>
    </submittedName>
</protein>
<dbReference type="CDD" id="cd04179">
    <property type="entry name" value="DPM_DPG-synthase_like"/>
    <property type="match status" value="1"/>
</dbReference>
<dbReference type="Gene3D" id="3.90.550.10">
    <property type="entry name" value="Spore Coat Polysaccharide Biosynthesis Protein SpsA, Chain A"/>
    <property type="match status" value="1"/>
</dbReference>
<evidence type="ECO:0000313" key="3">
    <source>
        <dbReference type="Proteomes" id="UP000326912"/>
    </source>
</evidence>
<reference evidence="2 3" key="1">
    <citation type="submission" date="2019-10" db="EMBL/GenBank/DDBJ databases">
        <title>Dictyobacter vulcani sp. nov., within the class Ktedonobacteria, isolated from soil of volcanic Mt. Zao.</title>
        <authorList>
            <person name="Zheng Y."/>
            <person name="Wang C.M."/>
            <person name="Sakai Y."/>
            <person name="Abe K."/>
            <person name="Yokota A."/>
            <person name="Yabe S."/>
        </authorList>
    </citation>
    <scope>NUCLEOTIDE SEQUENCE [LARGE SCALE GENOMIC DNA]</scope>
    <source>
        <strain evidence="2 3">W12</strain>
    </source>
</reference>
<dbReference type="EMBL" id="BKZW01000001">
    <property type="protein sequence ID" value="GER88613.1"/>
    <property type="molecule type" value="Genomic_DNA"/>
</dbReference>
<proteinExistence type="predicted"/>
<dbReference type="SUPFAM" id="SSF53448">
    <property type="entry name" value="Nucleotide-diphospho-sugar transferases"/>
    <property type="match status" value="1"/>
</dbReference>
<comment type="caution">
    <text evidence="2">The sequence shown here is derived from an EMBL/GenBank/DDBJ whole genome shotgun (WGS) entry which is preliminary data.</text>
</comment>
<accession>A0A5J4KLF8</accession>
<gene>
    <name evidence="2" type="ORF">KDW_27750</name>
</gene>
<dbReference type="GO" id="GO:0016787">
    <property type="term" value="F:hydrolase activity"/>
    <property type="evidence" value="ECO:0007669"/>
    <property type="project" value="UniProtKB-KW"/>
</dbReference>
<dbReference type="PANTHER" id="PTHR48090">
    <property type="entry name" value="UNDECAPRENYL-PHOSPHATE 4-DEOXY-4-FORMAMIDO-L-ARABINOSE TRANSFERASE-RELATED"/>
    <property type="match status" value="1"/>
</dbReference>
<dbReference type="Pfam" id="PF00535">
    <property type="entry name" value="Glycos_transf_2"/>
    <property type="match status" value="1"/>
</dbReference>